<reference evidence="2 3" key="1">
    <citation type="submission" date="2016-09" db="EMBL/GenBank/DDBJ databases">
        <title>The complete genome sequences of Rhizobium gallicum, symbiovars gallicum and phaseoli, symbionts associated to common bean (Phaseolus vulgaris).</title>
        <authorList>
            <person name="Bustos P."/>
            <person name="Santamaria R.I."/>
            <person name="Perez-Carrascal O.M."/>
            <person name="Juarez S."/>
            <person name="Lozano L."/>
            <person name="Martinez-Flores I."/>
            <person name="Martinez-Romero E."/>
            <person name="Cevallos M."/>
            <person name="Romero D."/>
            <person name="Davila G."/>
            <person name="Gonzalez V."/>
        </authorList>
    </citation>
    <scope>NUCLEOTIDE SEQUENCE [LARGE SCALE GENOMIC DNA]</scope>
    <source>
        <strain evidence="2 3">8C-3</strain>
    </source>
</reference>
<feature type="transmembrane region" description="Helical" evidence="1">
    <location>
        <begin position="87"/>
        <end position="109"/>
    </location>
</feature>
<feature type="transmembrane region" description="Helical" evidence="1">
    <location>
        <begin position="121"/>
        <end position="146"/>
    </location>
</feature>
<keyword evidence="1" id="KW-0812">Transmembrane</keyword>
<dbReference type="EMBL" id="CP017241">
    <property type="protein sequence ID" value="APO74764.1"/>
    <property type="molecule type" value="Genomic_DNA"/>
</dbReference>
<evidence type="ECO:0000313" key="2">
    <source>
        <dbReference type="EMBL" id="APO74764.1"/>
    </source>
</evidence>
<feature type="transmembrane region" description="Helical" evidence="1">
    <location>
        <begin position="52"/>
        <end position="75"/>
    </location>
</feature>
<evidence type="ECO:0000313" key="3">
    <source>
        <dbReference type="Proteomes" id="UP000185109"/>
    </source>
</evidence>
<evidence type="ECO:0000256" key="1">
    <source>
        <dbReference type="SAM" id="Phobius"/>
    </source>
</evidence>
<proteinExistence type="predicted"/>
<keyword evidence="1" id="KW-0472">Membrane</keyword>
<sequence length="165" mass="18061">MQRSAGSAGCEKTLSAARTGRRAKAFFCRKAPQAAERQHFDQDLPTSKMAPFFGWCVVVATFVLAIFGWGVGFYGPPIYLQLVVQRTGWSVALVSTAVTLHFLVGAAVVANLPRLYRLMGIPVVTVTGAVLLAVGVVGWSIAGLAARNKPCEAWYRKARWCTWRW</sequence>
<dbReference type="InterPro" id="IPR036259">
    <property type="entry name" value="MFS_trans_sf"/>
</dbReference>
<protein>
    <submittedName>
        <fullName evidence="2">Uncharacterized protein</fullName>
    </submittedName>
</protein>
<dbReference type="Proteomes" id="UP000185109">
    <property type="component" value="Chromosome"/>
</dbReference>
<dbReference type="SUPFAM" id="SSF103473">
    <property type="entry name" value="MFS general substrate transporter"/>
    <property type="match status" value="1"/>
</dbReference>
<accession>A0A1L5P3P8</accession>
<dbReference type="AlphaFoldDB" id="A0A1L5P3P8"/>
<name>A0A1L5P3P8_RHIET</name>
<keyword evidence="1" id="KW-1133">Transmembrane helix</keyword>
<gene>
    <name evidence="2" type="ORF">AM571_CH01952</name>
</gene>
<organism evidence="2 3">
    <name type="scientific">Rhizobium etli 8C-3</name>
    <dbReference type="NCBI Taxonomy" id="538025"/>
    <lineage>
        <taxon>Bacteria</taxon>
        <taxon>Pseudomonadati</taxon>
        <taxon>Pseudomonadota</taxon>
        <taxon>Alphaproteobacteria</taxon>
        <taxon>Hyphomicrobiales</taxon>
        <taxon>Rhizobiaceae</taxon>
        <taxon>Rhizobium/Agrobacterium group</taxon>
        <taxon>Rhizobium</taxon>
    </lineage>
</organism>